<dbReference type="Gene3D" id="1.20.1280.50">
    <property type="match status" value="1"/>
</dbReference>
<comment type="caution">
    <text evidence="2">The sequence shown here is derived from an EMBL/GenBank/DDBJ whole genome shotgun (WGS) entry which is preliminary data.</text>
</comment>
<dbReference type="CDD" id="cd09917">
    <property type="entry name" value="F-box_SF"/>
    <property type="match status" value="1"/>
</dbReference>
<evidence type="ECO:0000259" key="1">
    <source>
        <dbReference type="PROSITE" id="PS50181"/>
    </source>
</evidence>
<dbReference type="SUPFAM" id="SSF81383">
    <property type="entry name" value="F-box domain"/>
    <property type="match status" value="1"/>
</dbReference>
<accession>A0A9P5NLH3</accession>
<dbReference type="EMBL" id="JADNYJ010000059">
    <property type="protein sequence ID" value="KAF8896760.1"/>
    <property type="molecule type" value="Genomic_DNA"/>
</dbReference>
<evidence type="ECO:0000313" key="3">
    <source>
        <dbReference type="Proteomes" id="UP000724874"/>
    </source>
</evidence>
<feature type="domain" description="F-box" evidence="1">
    <location>
        <begin position="55"/>
        <end position="104"/>
    </location>
</feature>
<dbReference type="AlphaFoldDB" id="A0A9P5NLH3"/>
<dbReference type="InterPro" id="IPR036047">
    <property type="entry name" value="F-box-like_dom_sf"/>
</dbReference>
<organism evidence="2 3">
    <name type="scientific">Gymnopilus junonius</name>
    <name type="common">Spectacular rustgill mushroom</name>
    <name type="synonym">Gymnopilus spectabilis subsp. junonius</name>
    <dbReference type="NCBI Taxonomy" id="109634"/>
    <lineage>
        <taxon>Eukaryota</taxon>
        <taxon>Fungi</taxon>
        <taxon>Dikarya</taxon>
        <taxon>Basidiomycota</taxon>
        <taxon>Agaricomycotina</taxon>
        <taxon>Agaricomycetes</taxon>
        <taxon>Agaricomycetidae</taxon>
        <taxon>Agaricales</taxon>
        <taxon>Agaricineae</taxon>
        <taxon>Hymenogastraceae</taxon>
        <taxon>Gymnopilus</taxon>
    </lineage>
</organism>
<evidence type="ECO:0000313" key="2">
    <source>
        <dbReference type="EMBL" id="KAF8896760.1"/>
    </source>
</evidence>
<proteinExistence type="predicted"/>
<dbReference type="Pfam" id="PF00646">
    <property type="entry name" value="F-box"/>
    <property type="match status" value="1"/>
</dbReference>
<keyword evidence="3" id="KW-1185">Reference proteome</keyword>
<gene>
    <name evidence="2" type="ORF">CPB84DRAFT_1781778</name>
</gene>
<reference evidence="2" key="1">
    <citation type="submission" date="2020-11" db="EMBL/GenBank/DDBJ databases">
        <authorList>
            <consortium name="DOE Joint Genome Institute"/>
            <person name="Ahrendt S."/>
            <person name="Riley R."/>
            <person name="Andreopoulos W."/>
            <person name="LaButti K."/>
            <person name="Pangilinan J."/>
            <person name="Ruiz-duenas F.J."/>
            <person name="Barrasa J.M."/>
            <person name="Sanchez-Garcia M."/>
            <person name="Camarero S."/>
            <person name="Miyauchi S."/>
            <person name="Serrano A."/>
            <person name="Linde D."/>
            <person name="Babiker R."/>
            <person name="Drula E."/>
            <person name="Ayuso-Fernandez I."/>
            <person name="Pacheco R."/>
            <person name="Padilla G."/>
            <person name="Ferreira P."/>
            <person name="Barriuso J."/>
            <person name="Kellner H."/>
            <person name="Castanera R."/>
            <person name="Alfaro M."/>
            <person name="Ramirez L."/>
            <person name="Pisabarro A.G."/>
            <person name="Kuo A."/>
            <person name="Tritt A."/>
            <person name="Lipzen A."/>
            <person name="He G."/>
            <person name="Yan M."/>
            <person name="Ng V."/>
            <person name="Cullen D."/>
            <person name="Martin F."/>
            <person name="Rosso M.-N."/>
            <person name="Henrissat B."/>
            <person name="Hibbett D."/>
            <person name="Martinez A.T."/>
            <person name="Grigoriev I.V."/>
        </authorList>
    </citation>
    <scope>NUCLEOTIDE SEQUENCE</scope>
    <source>
        <strain evidence="2">AH 44721</strain>
    </source>
</reference>
<dbReference type="SMART" id="SM00256">
    <property type="entry name" value="FBOX"/>
    <property type="match status" value="1"/>
</dbReference>
<dbReference type="Proteomes" id="UP000724874">
    <property type="component" value="Unassembled WGS sequence"/>
</dbReference>
<name>A0A9P5NLH3_GYMJU</name>
<protein>
    <recommendedName>
        <fullName evidence="1">F-box domain-containing protein</fullName>
    </recommendedName>
</protein>
<dbReference type="InterPro" id="IPR001810">
    <property type="entry name" value="F-box_dom"/>
</dbReference>
<sequence length="684" mass="78900">MPPKRNSSKSLLKTNVPTPFIANRLRLIQSKSNAPKPVIKAETSKRVRKTRILSLKLFFNLPLDIVFEICSQLEPVDLLSLSRVSKSFRSFLLDRSSVSIWRRVLDGFRGMPKCPVDLTEPQYISLLYDDFCMGCGSTRGNIRPDYVLRLRLCQGCYKLNVTSGHGLRRHCGPETQAVLSLIPASNFAEFGLLPFSSLKNDNKMTYFLPEAKLMVAELQVEKGRKENCPEEYERFISDQQAIASRMMNEGFMIRGWSDREDLKMETELLLYRRRERLENEMKRLGWEWRFFPRGENDPNKKMWDEIIDVPEELTTVECRETLVSLSFVYQSSKQRYLMELLLKRITSSYETYRLRQPLEVRQHLPPFMDVMYLQCLNTFLVSHWERAESCPEEDFVPLFQEIGRQTESFLENAKKELLECLEGFDDQDGTPSTEPKPTLEDIGKARVVFLCSCDDCVPVEDDKKSKAKAKDGSYQRILPYPDIVTHWVDKNDGLNWEFSVRDISCAPDIVCVAGDVLQALGLDRECSWAEAKASVGKGLVCECVHVRYRGVIEYDRMIHHVCSEREFYREATSYVLPENKEAASTEIIDGHRADRLATLIRRPRPADQKKRKPRQGEANYNYNAICRACYKLTKMSTLIEKGTENQHMRMMHGRAKAKGDMVGLEELIAQYGPTPPGWGKKSES</sequence>
<dbReference type="PROSITE" id="PS50181">
    <property type="entry name" value="FBOX"/>
    <property type="match status" value="1"/>
</dbReference>
<dbReference type="OrthoDB" id="2322499at2759"/>